<comment type="caution">
    <text evidence="7">The sequence shown here is derived from an EMBL/GenBank/DDBJ whole genome shotgun (WGS) entry which is preliminary data.</text>
</comment>
<dbReference type="Pfam" id="PF01957">
    <property type="entry name" value="NfeD"/>
    <property type="match status" value="1"/>
</dbReference>
<evidence type="ECO:0000313" key="7">
    <source>
        <dbReference type="EMBL" id="KCZ86804.1"/>
    </source>
</evidence>
<accession>A0A059F883</accession>
<dbReference type="Proteomes" id="UP000024816">
    <property type="component" value="Unassembled WGS sequence"/>
</dbReference>
<sequence length="158" mass="16987">MLEELFTHLTVWHWLALGLLLFGIEMMTGTFDLLMISIAAWLTAAFAALAPDSLSHWQGQVLFFGAASVALFVLGRTVLSGMRKTTPEHPTLNKRMDSLIGQRGVATSDFSSAGQGRVKIGDTVWGAETVDGSEVIHNGDGIVVEGARMNTALVRKSA</sequence>
<keyword evidence="8" id="KW-1185">Reference proteome</keyword>
<organism evidence="7 8">
    <name type="scientific">Hyphomonas jannaschiana VP2</name>
    <dbReference type="NCBI Taxonomy" id="1280952"/>
    <lineage>
        <taxon>Bacteria</taxon>
        <taxon>Pseudomonadati</taxon>
        <taxon>Pseudomonadota</taxon>
        <taxon>Alphaproteobacteria</taxon>
        <taxon>Hyphomonadales</taxon>
        <taxon>Hyphomonadaceae</taxon>
        <taxon>Hyphomonas</taxon>
    </lineage>
</organism>
<dbReference type="InterPro" id="IPR002810">
    <property type="entry name" value="NfeD-like_C"/>
</dbReference>
<feature type="transmembrane region" description="Helical" evidence="5">
    <location>
        <begin position="6"/>
        <end position="24"/>
    </location>
</feature>
<dbReference type="AlphaFoldDB" id="A0A059F883"/>
<comment type="subcellular location">
    <subcellularLocation>
        <location evidence="1">Membrane</location>
        <topology evidence="1">Multi-pass membrane protein</topology>
    </subcellularLocation>
</comment>
<feature type="transmembrane region" description="Helical" evidence="5">
    <location>
        <begin position="31"/>
        <end position="49"/>
    </location>
</feature>
<dbReference type="RefSeq" id="WP_051597733.1">
    <property type="nucleotide sequence ID" value="NZ_ARYJ01000011.1"/>
</dbReference>
<feature type="domain" description="NfeD-like C-terminal" evidence="6">
    <location>
        <begin position="97"/>
        <end position="156"/>
    </location>
</feature>
<evidence type="ECO:0000256" key="5">
    <source>
        <dbReference type="SAM" id="Phobius"/>
    </source>
</evidence>
<evidence type="ECO:0000313" key="8">
    <source>
        <dbReference type="Proteomes" id="UP000024816"/>
    </source>
</evidence>
<dbReference type="eggNOG" id="COG1585">
    <property type="taxonomic scope" value="Bacteria"/>
</dbReference>
<keyword evidence="2 5" id="KW-0812">Transmembrane</keyword>
<evidence type="ECO:0000259" key="6">
    <source>
        <dbReference type="Pfam" id="PF01957"/>
    </source>
</evidence>
<dbReference type="OrthoDB" id="7204091at2"/>
<evidence type="ECO:0000256" key="1">
    <source>
        <dbReference type="ARBA" id="ARBA00004141"/>
    </source>
</evidence>
<dbReference type="PANTHER" id="PTHR33507">
    <property type="entry name" value="INNER MEMBRANE PROTEIN YBBJ"/>
    <property type="match status" value="1"/>
</dbReference>
<dbReference type="PATRIC" id="fig|1280952.3.peg.2885"/>
<dbReference type="STRING" id="1280952.HJA_14424"/>
<dbReference type="EMBL" id="ARYJ01000011">
    <property type="protein sequence ID" value="KCZ86804.1"/>
    <property type="molecule type" value="Genomic_DNA"/>
</dbReference>
<evidence type="ECO:0000256" key="3">
    <source>
        <dbReference type="ARBA" id="ARBA00022989"/>
    </source>
</evidence>
<dbReference type="PANTHER" id="PTHR33507:SF3">
    <property type="entry name" value="INNER MEMBRANE PROTEIN YBBJ"/>
    <property type="match status" value="1"/>
</dbReference>
<dbReference type="GO" id="GO:0005886">
    <property type="term" value="C:plasma membrane"/>
    <property type="evidence" value="ECO:0007669"/>
    <property type="project" value="TreeGrafter"/>
</dbReference>
<dbReference type="Gene3D" id="2.40.50.140">
    <property type="entry name" value="Nucleic acid-binding proteins"/>
    <property type="match status" value="1"/>
</dbReference>
<protein>
    <submittedName>
        <fullName evidence="7">Nodulation efficiency protein D family protein</fullName>
    </submittedName>
</protein>
<keyword evidence="3 5" id="KW-1133">Transmembrane helix</keyword>
<proteinExistence type="predicted"/>
<keyword evidence="4 5" id="KW-0472">Membrane</keyword>
<dbReference type="InterPro" id="IPR052165">
    <property type="entry name" value="Membrane_assoc_protease"/>
</dbReference>
<gene>
    <name evidence="7" type="ORF">HJA_14424</name>
</gene>
<name>A0A059F883_9PROT</name>
<reference evidence="7 8" key="1">
    <citation type="journal article" date="2014" name="Antonie Van Leeuwenhoek">
        <title>Hyphomonas beringensis sp. nov. and Hyphomonas chukchiensis sp. nov., isolated from surface seawater of the Bering Sea and Chukchi Sea.</title>
        <authorList>
            <person name="Li C."/>
            <person name="Lai Q."/>
            <person name="Li G."/>
            <person name="Dong C."/>
            <person name="Wang J."/>
            <person name="Liao Y."/>
            <person name="Shao Z."/>
        </authorList>
    </citation>
    <scope>NUCLEOTIDE SEQUENCE [LARGE SCALE GENOMIC DNA]</scope>
    <source>
        <strain evidence="7 8">VP2</strain>
    </source>
</reference>
<evidence type="ECO:0000256" key="2">
    <source>
        <dbReference type="ARBA" id="ARBA00022692"/>
    </source>
</evidence>
<feature type="transmembrane region" description="Helical" evidence="5">
    <location>
        <begin position="61"/>
        <end position="79"/>
    </location>
</feature>
<dbReference type="InterPro" id="IPR012340">
    <property type="entry name" value="NA-bd_OB-fold"/>
</dbReference>
<evidence type="ECO:0000256" key="4">
    <source>
        <dbReference type="ARBA" id="ARBA00023136"/>
    </source>
</evidence>